<evidence type="ECO:0000259" key="1">
    <source>
        <dbReference type="Pfam" id="PF00108"/>
    </source>
</evidence>
<evidence type="ECO:0000313" key="3">
    <source>
        <dbReference type="EMBL" id="TXL77097.1"/>
    </source>
</evidence>
<dbReference type="EMBL" id="VDUZ01000009">
    <property type="protein sequence ID" value="TXL77097.1"/>
    <property type="molecule type" value="Genomic_DNA"/>
</dbReference>
<dbReference type="RefSeq" id="WP_147846797.1">
    <property type="nucleotide sequence ID" value="NZ_VDUZ01000009.1"/>
</dbReference>
<organism evidence="3 4">
    <name type="scientific">Vineibacter terrae</name>
    <dbReference type="NCBI Taxonomy" id="2586908"/>
    <lineage>
        <taxon>Bacteria</taxon>
        <taxon>Pseudomonadati</taxon>
        <taxon>Pseudomonadota</taxon>
        <taxon>Alphaproteobacteria</taxon>
        <taxon>Hyphomicrobiales</taxon>
        <taxon>Vineibacter</taxon>
    </lineage>
</organism>
<proteinExistence type="predicted"/>
<dbReference type="Pfam" id="PF00108">
    <property type="entry name" value="Thiolase_N"/>
    <property type="match status" value="1"/>
</dbReference>
<dbReference type="OrthoDB" id="9790314at2"/>
<sequence length="381" mass="39456">MAKTLKDLRPVYVVGAGWHRYQPLSETPYVMLGLPAIRGALADAGIAWTDVESTYFGTGLLGMAAGRAMLKHLGATGRPLVHIENASASGSAAFRHACIEIAAGIADVSLVIGVDKPGVVQRAFTKTGISNLADDAIVPFTHFALLTNEYANKHGVAPEDVALVAVKNHRNGALNPHAHRQQVRTLEEILGGRPVSGTLTALQCCPVGEGAAAVIVVSEDAIKRLGIDPAHAVRVTASAASSERAGAVGAADASITKDTIAEALAQAQIGPRQIDVMELHDAFTIEELQYVEAMGICKPGEAIHLLKEGAFDIGGQCAVSPSGGLIAMGHPIGPTGVGQIGELALQLRGDAGPRQHKGAKVGLAHMVGLGAVCYVHVLQRP</sequence>
<dbReference type="InterPro" id="IPR020616">
    <property type="entry name" value="Thiolase_N"/>
</dbReference>
<accession>A0A5C8PR50</accession>
<dbReference type="InterPro" id="IPR016039">
    <property type="entry name" value="Thiolase-like"/>
</dbReference>
<dbReference type="AlphaFoldDB" id="A0A5C8PR50"/>
<dbReference type="InterPro" id="IPR055140">
    <property type="entry name" value="Thiolase_C_2"/>
</dbReference>
<dbReference type="PANTHER" id="PTHR42870">
    <property type="entry name" value="ACETYL-COA C-ACETYLTRANSFERASE"/>
    <property type="match status" value="1"/>
</dbReference>
<dbReference type="Proteomes" id="UP000321638">
    <property type="component" value="Unassembled WGS sequence"/>
</dbReference>
<dbReference type="InterPro" id="IPR002155">
    <property type="entry name" value="Thiolase"/>
</dbReference>
<dbReference type="PIRSF" id="PIRSF000429">
    <property type="entry name" value="Ac-CoA_Ac_transf"/>
    <property type="match status" value="1"/>
</dbReference>
<protein>
    <submittedName>
        <fullName evidence="3">Thiolase family protein</fullName>
    </submittedName>
</protein>
<evidence type="ECO:0000259" key="2">
    <source>
        <dbReference type="Pfam" id="PF22691"/>
    </source>
</evidence>
<dbReference type="Pfam" id="PF22691">
    <property type="entry name" value="Thiolase_C_1"/>
    <property type="match status" value="1"/>
</dbReference>
<feature type="domain" description="Thiolase C-terminal" evidence="2">
    <location>
        <begin position="257"/>
        <end position="369"/>
    </location>
</feature>
<dbReference type="CDD" id="cd00829">
    <property type="entry name" value="SCP-x_thiolase"/>
    <property type="match status" value="1"/>
</dbReference>
<feature type="domain" description="Thiolase N-terminal" evidence="1">
    <location>
        <begin position="24"/>
        <end position="179"/>
    </location>
</feature>
<reference evidence="3 4" key="1">
    <citation type="submission" date="2019-06" db="EMBL/GenBank/DDBJ databases">
        <title>New taxonomy in bacterial strain CC-CFT640, isolated from vineyard.</title>
        <authorList>
            <person name="Lin S.-Y."/>
            <person name="Tsai C.-F."/>
            <person name="Young C.-C."/>
        </authorList>
    </citation>
    <scope>NUCLEOTIDE SEQUENCE [LARGE SCALE GENOMIC DNA]</scope>
    <source>
        <strain evidence="3 4">CC-CFT640</strain>
    </source>
</reference>
<dbReference type="GO" id="GO:0003988">
    <property type="term" value="F:acetyl-CoA C-acyltransferase activity"/>
    <property type="evidence" value="ECO:0007669"/>
    <property type="project" value="UniProtKB-ARBA"/>
</dbReference>
<dbReference type="PANTHER" id="PTHR42870:SF1">
    <property type="entry name" value="NON-SPECIFIC LIPID-TRANSFER PROTEIN-LIKE 2"/>
    <property type="match status" value="1"/>
</dbReference>
<gene>
    <name evidence="3" type="ORF">FHP25_10020</name>
</gene>
<comment type="caution">
    <text evidence="3">The sequence shown here is derived from an EMBL/GenBank/DDBJ whole genome shotgun (WGS) entry which is preliminary data.</text>
</comment>
<dbReference type="SUPFAM" id="SSF53901">
    <property type="entry name" value="Thiolase-like"/>
    <property type="match status" value="2"/>
</dbReference>
<dbReference type="Gene3D" id="3.40.47.10">
    <property type="match status" value="1"/>
</dbReference>
<evidence type="ECO:0000313" key="4">
    <source>
        <dbReference type="Proteomes" id="UP000321638"/>
    </source>
</evidence>
<name>A0A5C8PR50_9HYPH</name>
<keyword evidence="4" id="KW-1185">Reference proteome</keyword>